<gene>
    <name evidence="6" type="primary">rnfG</name>
    <name evidence="8" type="ORF">FYJ44_12500</name>
</gene>
<keyword evidence="1 6" id="KW-0813">Transport</keyword>
<dbReference type="HAMAP" id="MF_00479">
    <property type="entry name" value="RsxG_RnfG"/>
    <property type="match status" value="1"/>
</dbReference>
<comment type="cofactor">
    <cofactor evidence="6">
        <name>FMN</name>
        <dbReference type="ChEBI" id="CHEBI:58210"/>
    </cofactor>
</comment>
<dbReference type="Proteomes" id="UP000477488">
    <property type="component" value="Unassembled WGS sequence"/>
</dbReference>
<evidence type="ECO:0000259" key="7">
    <source>
        <dbReference type="SMART" id="SM00900"/>
    </source>
</evidence>
<organism evidence="8 9">
    <name type="scientific">Desulfovibrio porci</name>
    <dbReference type="NCBI Taxonomy" id="2605782"/>
    <lineage>
        <taxon>Bacteria</taxon>
        <taxon>Pseudomonadati</taxon>
        <taxon>Thermodesulfobacteriota</taxon>
        <taxon>Desulfovibrionia</taxon>
        <taxon>Desulfovibrionales</taxon>
        <taxon>Desulfovibrionaceae</taxon>
        <taxon>Desulfovibrio</taxon>
    </lineage>
</organism>
<sequence length="191" mass="19890">MIGMLRMVVVLSVLCGLSGFALSYLKMVTAPRIEEQVLTYVQGPALARVFTHAQNSPIADRRKFPLEHGSVMVFPALRDGRLVGVALEEQGKGYGGEIGVMVGFNVGNDSLEGIGITTLKETPGLGMRVTEQAFAGQFSGARAPVALTAQGGGIDAVSGASISSGGVVAAVNKAAQVYSLLKPEILKAWSK</sequence>
<dbReference type="PANTHER" id="PTHR36118:SF1">
    <property type="entry name" value="ION-TRANSLOCATING OXIDOREDUCTASE COMPLEX SUBUNIT G"/>
    <property type="match status" value="1"/>
</dbReference>
<keyword evidence="6" id="KW-0812">Transmembrane</keyword>
<dbReference type="GO" id="GO:0022900">
    <property type="term" value="P:electron transport chain"/>
    <property type="evidence" value="ECO:0007669"/>
    <property type="project" value="UniProtKB-UniRule"/>
</dbReference>
<dbReference type="InterPro" id="IPR010209">
    <property type="entry name" value="Ion_transpt_RnfG/RsxG"/>
</dbReference>
<comment type="subcellular location">
    <subcellularLocation>
        <location evidence="6">Cell membrane</location>
        <topology evidence="6">Single-pass membrane protein</topology>
    </subcellularLocation>
</comment>
<protein>
    <recommendedName>
        <fullName evidence="6">Ion-translocating oxidoreductase complex subunit G</fullName>
        <ecNumber evidence="6">7.-.-.-</ecNumber>
    </recommendedName>
    <alternativeName>
        <fullName evidence="6">Rnf electron transport complex subunit G</fullName>
    </alternativeName>
</protein>
<accession>A0A6L5XPP7</accession>
<evidence type="ECO:0000256" key="3">
    <source>
        <dbReference type="ARBA" id="ARBA00022630"/>
    </source>
</evidence>
<comment type="similarity">
    <text evidence="6">Belongs to the RnfG family.</text>
</comment>
<dbReference type="Pfam" id="PF04205">
    <property type="entry name" value="FMN_bind"/>
    <property type="match status" value="1"/>
</dbReference>
<dbReference type="EC" id="7.-.-.-" evidence="6"/>
<dbReference type="GO" id="GO:0009055">
    <property type="term" value="F:electron transfer activity"/>
    <property type="evidence" value="ECO:0007669"/>
    <property type="project" value="InterPro"/>
</dbReference>
<proteinExistence type="inferred from homology"/>
<keyword evidence="5 6" id="KW-0249">Electron transport</keyword>
<keyword evidence="6" id="KW-0472">Membrane</keyword>
<keyword evidence="4 6" id="KW-0288">FMN</keyword>
<dbReference type="RefSeq" id="WP_154512635.1">
    <property type="nucleotide sequence ID" value="NZ_DBFWWU010000205.1"/>
</dbReference>
<dbReference type="AlphaFoldDB" id="A0A6L5XPP7"/>
<feature type="domain" description="FMN-binding" evidence="7">
    <location>
        <begin position="93"/>
        <end position="178"/>
    </location>
</feature>
<dbReference type="GO" id="GO:0005886">
    <property type="term" value="C:plasma membrane"/>
    <property type="evidence" value="ECO:0007669"/>
    <property type="project" value="UniProtKB-SubCell"/>
</dbReference>
<keyword evidence="6" id="KW-1278">Translocase</keyword>
<keyword evidence="6" id="KW-1003">Cell membrane</keyword>
<evidence type="ECO:0000256" key="1">
    <source>
        <dbReference type="ARBA" id="ARBA00022448"/>
    </source>
</evidence>
<dbReference type="InterPro" id="IPR007329">
    <property type="entry name" value="FMN-bd"/>
</dbReference>
<name>A0A6L5XPP7_9BACT</name>
<evidence type="ECO:0000313" key="9">
    <source>
        <dbReference type="Proteomes" id="UP000477488"/>
    </source>
</evidence>
<comment type="caution">
    <text evidence="8">The sequence shown here is derived from an EMBL/GenBank/DDBJ whole genome shotgun (WGS) entry which is preliminary data.</text>
</comment>
<dbReference type="NCBIfam" id="NF045876">
    <property type="entry name" value="RnfG_DVU2794"/>
    <property type="match status" value="1"/>
</dbReference>
<keyword evidence="6" id="KW-1133">Transmembrane helix</keyword>
<dbReference type="EMBL" id="VUMH01000015">
    <property type="protein sequence ID" value="MSS28831.1"/>
    <property type="molecule type" value="Genomic_DNA"/>
</dbReference>
<dbReference type="GO" id="GO:0010181">
    <property type="term" value="F:FMN binding"/>
    <property type="evidence" value="ECO:0007669"/>
    <property type="project" value="InterPro"/>
</dbReference>
<keyword evidence="9" id="KW-1185">Reference proteome</keyword>
<evidence type="ECO:0000256" key="5">
    <source>
        <dbReference type="ARBA" id="ARBA00022982"/>
    </source>
</evidence>
<comment type="function">
    <text evidence="6">Part of a membrane-bound complex that couples electron transfer with translocation of ions across the membrane.</text>
</comment>
<dbReference type="PANTHER" id="PTHR36118">
    <property type="entry name" value="ION-TRANSLOCATING OXIDOREDUCTASE COMPLEX SUBUNIT G"/>
    <property type="match status" value="1"/>
</dbReference>
<keyword evidence="2 6" id="KW-0597">Phosphoprotein</keyword>
<evidence type="ECO:0000313" key="8">
    <source>
        <dbReference type="EMBL" id="MSS28831.1"/>
    </source>
</evidence>
<evidence type="ECO:0000256" key="6">
    <source>
        <dbReference type="HAMAP-Rule" id="MF_00479"/>
    </source>
</evidence>
<dbReference type="SMART" id="SM00900">
    <property type="entry name" value="FMN_bind"/>
    <property type="match status" value="1"/>
</dbReference>
<comment type="caution">
    <text evidence="6">Lacks conserved residue(s) required for the propagation of feature annotation.</text>
</comment>
<reference evidence="8 9" key="1">
    <citation type="submission" date="2019-09" db="EMBL/GenBank/DDBJ databases">
        <title>In-depth cultivation of the pig gut microbiome towards novel bacterial diversity and tailored functional studies.</title>
        <authorList>
            <person name="Wylensek D."/>
            <person name="Hitch T.C.A."/>
            <person name="Clavel T."/>
        </authorList>
    </citation>
    <scope>NUCLEOTIDE SEQUENCE [LARGE SCALE GENOMIC DNA]</scope>
    <source>
        <strain evidence="8 9">PG-178-WT-4</strain>
    </source>
</reference>
<comment type="subunit">
    <text evidence="6">The complex is composed of six subunits: RnfA, RnfB, RnfC, RnfD, RnfE and RnfG.</text>
</comment>
<evidence type="ECO:0000256" key="4">
    <source>
        <dbReference type="ARBA" id="ARBA00022643"/>
    </source>
</evidence>
<keyword evidence="3 6" id="KW-0285">Flavoprotein</keyword>
<evidence type="ECO:0000256" key="2">
    <source>
        <dbReference type="ARBA" id="ARBA00022553"/>
    </source>
</evidence>